<evidence type="ECO:0000313" key="3">
    <source>
        <dbReference type="EMBL" id="MCG0069753.1"/>
    </source>
</evidence>
<dbReference type="Pfam" id="PF01048">
    <property type="entry name" value="PNP_UDP_1"/>
    <property type="match status" value="1"/>
</dbReference>
<sequence length="289" mass="30799">MSVPETQPTVLVLTALPLEYAAVRAYVPERQERVHDKGTRVETGRLPDSPWQLAISELGVGADRAAALTAQLIEWLHPEAVLFVGVAGSLKDDIEIGDVVVGTQVYEIHGGKQAHDGFKVRPRALPGSHALEQAARSAARDLPEVRVHFAPIATGDVVLADARSDIARHIEAHYNDAGAIEMEGSGAAQAAHLSGQVDALVVRGISDRADRHKRRADAGGSQQRAAGHAATVAVAMLRKHQPRRPAPGDSEEDPQARYGGDHIDFRGGTFHGTVIGKQTGNGPERSGQR</sequence>
<dbReference type="Gene3D" id="3.40.50.1580">
    <property type="entry name" value="Nucleoside phosphorylase domain"/>
    <property type="match status" value="1"/>
</dbReference>
<keyword evidence="4" id="KW-1185">Reference proteome</keyword>
<dbReference type="EMBL" id="JAKKZF010000413">
    <property type="protein sequence ID" value="MCG0069753.1"/>
    <property type="molecule type" value="Genomic_DNA"/>
</dbReference>
<feature type="compositionally biased region" description="Low complexity" evidence="1">
    <location>
        <begin position="225"/>
        <end position="235"/>
    </location>
</feature>
<accession>A0ABS9JW04</accession>
<evidence type="ECO:0000313" key="4">
    <source>
        <dbReference type="Proteomes" id="UP001299012"/>
    </source>
</evidence>
<feature type="domain" description="Nucleoside phosphorylase" evidence="2">
    <location>
        <begin position="10"/>
        <end position="238"/>
    </location>
</feature>
<name>A0ABS9JW04_9ACTN</name>
<feature type="region of interest" description="Disordered" evidence="1">
    <location>
        <begin position="210"/>
        <end position="289"/>
    </location>
</feature>
<dbReference type="CDD" id="cd09008">
    <property type="entry name" value="MTAN"/>
    <property type="match status" value="1"/>
</dbReference>
<dbReference type="InterPro" id="IPR035994">
    <property type="entry name" value="Nucleoside_phosphorylase_sf"/>
</dbReference>
<organism evidence="3 4">
    <name type="scientific">Streptomyces tricolor</name>
    <dbReference type="NCBI Taxonomy" id="68277"/>
    <lineage>
        <taxon>Bacteria</taxon>
        <taxon>Bacillati</taxon>
        <taxon>Actinomycetota</taxon>
        <taxon>Actinomycetes</taxon>
        <taxon>Kitasatosporales</taxon>
        <taxon>Streptomycetaceae</taxon>
        <taxon>Streptomyces</taxon>
        <taxon>Streptomyces violaceoruber group</taxon>
    </lineage>
</organism>
<comment type="caution">
    <text evidence="3">The sequence shown here is derived from an EMBL/GenBank/DDBJ whole genome shotgun (WGS) entry which is preliminary data.</text>
</comment>
<dbReference type="Proteomes" id="UP001299012">
    <property type="component" value="Unassembled WGS sequence"/>
</dbReference>
<proteinExistence type="predicted"/>
<dbReference type="PANTHER" id="PTHR46832">
    <property type="entry name" value="5'-METHYLTHIOADENOSINE/S-ADENOSYLHOMOCYSTEINE NUCLEOSIDASE"/>
    <property type="match status" value="1"/>
</dbReference>
<dbReference type="SUPFAM" id="SSF53167">
    <property type="entry name" value="Purine and uridine phosphorylases"/>
    <property type="match status" value="1"/>
</dbReference>
<evidence type="ECO:0000256" key="1">
    <source>
        <dbReference type="SAM" id="MobiDB-lite"/>
    </source>
</evidence>
<protein>
    <submittedName>
        <fullName evidence="3">5'-methylthioadenosine/S-adenosylhomocysteine nucleosidase</fullName>
    </submittedName>
</protein>
<dbReference type="RefSeq" id="WP_086701214.1">
    <property type="nucleotide sequence ID" value="NZ_MUMF01000483.1"/>
</dbReference>
<gene>
    <name evidence="3" type="ORF">L0F81_42020</name>
</gene>
<dbReference type="PANTHER" id="PTHR46832:SF1">
    <property type="entry name" value="5'-METHYLTHIOADENOSINE_S-ADENOSYLHOMOCYSTEINE NUCLEOSIDASE"/>
    <property type="match status" value="1"/>
</dbReference>
<evidence type="ECO:0000259" key="2">
    <source>
        <dbReference type="Pfam" id="PF01048"/>
    </source>
</evidence>
<reference evidence="3 4" key="1">
    <citation type="submission" date="2022-01" db="EMBL/GenBank/DDBJ databases">
        <title>Draft Genome Sequences of Seven Type Strains of the Genus Streptomyces.</title>
        <authorList>
            <person name="Aziz S."/>
            <person name="Coretto E."/>
            <person name="Chronakova A."/>
            <person name="Sproer C."/>
            <person name="Huber K."/>
            <person name="Nouioui I."/>
            <person name="Gross H."/>
        </authorList>
    </citation>
    <scope>NUCLEOTIDE SEQUENCE [LARGE SCALE GENOMIC DNA]</scope>
    <source>
        <strain evidence="3 4">DSM 41685</strain>
    </source>
</reference>
<dbReference type="InterPro" id="IPR000845">
    <property type="entry name" value="Nucleoside_phosphorylase_d"/>
</dbReference>